<accession>A0A8S1K7C8</accession>
<proteinExistence type="predicted"/>
<gene>
    <name evidence="1" type="ORF">PSON_ATCC_30995.1.T0050430</name>
</gene>
<dbReference type="OrthoDB" id="288650at2759"/>
<comment type="caution">
    <text evidence="1">The sequence shown here is derived from an EMBL/GenBank/DDBJ whole genome shotgun (WGS) entry which is preliminary data.</text>
</comment>
<dbReference type="Proteomes" id="UP000692954">
    <property type="component" value="Unassembled WGS sequence"/>
</dbReference>
<evidence type="ECO:0000313" key="2">
    <source>
        <dbReference type="Proteomes" id="UP000692954"/>
    </source>
</evidence>
<name>A0A8S1K7C8_9CILI</name>
<dbReference type="EMBL" id="CAJJDN010000005">
    <property type="protein sequence ID" value="CAD8051198.1"/>
    <property type="molecule type" value="Genomic_DNA"/>
</dbReference>
<keyword evidence="2" id="KW-1185">Reference proteome</keyword>
<sequence length="203" mass="23623">MQQNQCVQTSSFELAFQLQDLIYRETKIKSSSLQYNFFSTSTKAITNTNSIKQLNSYRSVGEINTNIQCLAPNKILGKPVEGRTLLTNLMFPNQIKMKVSIIEQNKEKRDQQISKNIHTARRLSQYNQNETKPISQLQLIKKFNLQLQKCNYYVNNEKSVKQKTFRKRYVSVLDDVLPISTRNLFVNGTQSQFSSREKTPNKK</sequence>
<organism evidence="1 2">
    <name type="scientific">Paramecium sonneborni</name>
    <dbReference type="NCBI Taxonomy" id="65129"/>
    <lineage>
        <taxon>Eukaryota</taxon>
        <taxon>Sar</taxon>
        <taxon>Alveolata</taxon>
        <taxon>Ciliophora</taxon>
        <taxon>Intramacronucleata</taxon>
        <taxon>Oligohymenophorea</taxon>
        <taxon>Peniculida</taxon>
        <taxon>Parameciidae</taxon>
        <taxon>Paramecium</taxon>
    </lineage>
</organism>
<evidence type="ECO:0000313" key="1">
    <source>
        <dbReference type="EMBL" id="CAD8051198.1"/>
    </source>
</evidence>
<protein>
    <submittedName>
        <fullName evidence="1">Uncharacterized protein</fullName>
    </submittedName>
</protein>
<dbReference type="AlphaFoldDB" id="A0A8S1K7C8"/>
<reference evidence="1" key="1">
    <citation type="submission" date="2021-01" db="EMBL/GenBank/DDBJ databases">
        <authorList>
            <consortium name="Genoscope - CEA"/>
            <person name="William W."/>
        </authorList>
    </citation>
    <scope>NUCLEOTIDE SEQUENCE</scope>
</reference>